<keyword evidence="1" id="KW-0596">Phosphopantetheine</keyword>
<dbReference type="PANTHER" id="PTHR44845:SF6">
    <property type="entry name" value="BETA-ALANINE-ACTIVATING ENZYME"/>
    <property type="match status" value="1"/>
</dbReference>
<dbReference type="PROSITE" id="PS00455">
    <property type="entry name" value="AMP_BINDING"/>
    <property type="match status" value="1"/>
</dbReference>
<dbReference type="OrthoDB" id="408177at2759"/>
<dbReference type="Gene3D" id="3.30.300.30">
    <property type="match status" value="1"/>
</dbReference>
<dbReference type="NCBIfam" id="TIGR01746">
    <property type="entry name" value="Thioester-redct"/>
    <property type="match status" value="1"/>
</dbReference>
<evidence type="ECO:0000256" key="1">
    <source>
        <dbReference type="ARBA" id="ARBA00022450"/>
    </source>
</evidence>
<dbReference type="NCBIfam" id="TIGR01733">
    <property type="entry name" value="AA-adenyl-dom"/>
    <property type="match status" value="1"/>
</dbReference>
<dbReference type="Pfam" id="PF07993">
    <property type="entry name" value="NAD_binding_4"/>
    <property type="match status" value="1"/>
</dbReference>
<dbReference type="Gene3D" id="2.30.38.10">
    <property type="entry name" value="Luciferase, Domain 3"/>
    <property type="match status" value="1"/>
</dbReference>
<dbReference type="Gene3D" id="3.40.50.980">
    <property type="match status" value="2"/>
</dbReference>
<dbReference type="Proteomes" id="UP000326950">
    <property type="component" value="Unassembled WGS sequence"/>
</dbReference>
<dbReference type="InterPro" id="IPR036736">
    <property type="entry name" value="ACP-like_sf"/>
</dbReference>
<dbReference type="GO" id="GO:0031177">
    <property type="term" value="F:phosphopantetheine binding"/>
    <property type="evidence" value="ECO:0007669"/>
    <property type="project" value="InterPro"/>
</dbReference>
<name>A0A5N6UH69_ASPTM</name>
<dbReference type="SUPFAM" id="SSF56801">
    <property type="entry name" value="Acetyl-CoA synthetase-like"/>
    <property type="match status" value="1"/>
</dbReference>
<gene>
    <name evidence="5" type="ORF">BDV40DRAFT_292569</name>
</gene>
<comment type="similarity">
    <text evidence="3">Belongs to the NRP synthetase family.</text>
</comment>
<dbReference type="CDD" id="cd05235">
    <property type="entry name" value="SDR_e1"/>
    <property type="match status" value="1"/>
</dbReference>
<dbReference type="AlphaFoldDB" id="A0A5N6UH69"/>
<reference evidence="5 6" key="1">
    <citation type="submission" date="2019-04" db="EMBL/GenBank/DDBJ databases">
        <title>Friends and foes A comparative genomics study of 23 Aspergillus species from section Flavi.</title>
        <authorList>
            <consortium name="DOE Joint Genome Institute"/>
            <person name="Kjaerbolling I."/>
            <person name="Vesth T."/>
            <person name="Frisvad J.C."/>
            <person name="Nybo J.L."/>
            <person name="Theobald S."/>
            <person name="Kildgaard S."/>
            <person name="Isbrandt T."/>
            <person name="Kuo A."/>
            <person name="Sato A."/>
            <person name="Lyhne E.K."/>
            <person name="Kogle M.E."/>
            <person name="Wiebenga A."/>
            <person name="Kun R.S."/>
            <person name="Lubbers R.J."/>
            <person name="Makela M.R."/>
            <person name="Barry K."/>
            <person name="Chovatia M."/>
            <person name="Clum A."/>
            <person name="Daum C."/>
            <person name="Haridas S."/>
            <person name="He G."/>
            <person name="LaButti K."/>
            <person name="Lipzen A."/>
            <person name="Mondo S."/>
            <person name="Riley R."/>
            <person name="Salamov A."/>
            <person name="Simmons B.A."/>
            <person name="Magnuson J.K."/>
            <person name="Henrissat B."/>
            <person name="Mortensen U.H."/>
            <person name="Larsen T.O."/>
            <person name="Devries R.P."/>
            <person name="Grigoriev I.V."/>
            <person name="Machida M."/>
            <person name="Baker S.E."/>
            <person name="Andersen M.R."/>
        </authorList>
    </citation>
    <scope>NUCLEOTIDE SEQUENCE [LARGE SCALE GENOMIC DNA]</scope>
    <source>
        <strain evidence="5 6">CBS 117626</strain>
    </source>
</reference>
<keyword evidence="6" id="KW-1185">Reference proteome</keyword>
<dbReference type="InterPro" id="IPR020806">
    <property type="entry name" value="PKS_PP-bd"/>
</dbReference>
<dbReference type="InterPro" id="IPR025110">
    <property type="entry name" value="AMP-bd_C"/>
</dbReference>
<dbReference type="Gene3D" id="3.40.50.720">
    <property type="entry name" value="NAD(P)-binding Rossmann-like Domain"/>
    <property type="match status" value="1"/>
</dbReference>
<dbReference type="Gene3D" id="1.10.1200.10">
    <property type="entry name" value="ACP-like"/>
    <property type="match status" value="1"/>
</dbReference>
<accession>A0A5N6UH69</accession>
<dbReference type="SUPFAM" id="SSF47336">
    <property type="entry name" value="ACP-like"/>
    <property type="match status" value="1"/>
</dbReference>
<evidence type="ECO:0000313" key="5">
    <source>
        <dbReference type="EMBL" id="KAE8157551.1"/>
    </source>
</evidence>
<evidence type="ECO:0000313" key="6">
    <source>
        <dbReference type="Proteomes" id="UP000326950"/>
    </source>
</evidence>
<dbReference type="Pfam" id="PF00501">
    <property type="entry name" value="AMP-binding"/>
    <property type="match status" value="1"/>
</dbReference>
<keyword evidence="2" id="KW-0597">Phosphoprotein</keyword>
<evidence type="ECO:0000256" key="3">
    <source>
        <dbReference type="ARBA" id="ARBA00029454"/>
    </source>
</evidence>
<dbReference type="InterPro" id="IPR000873">
    <property type="entry name" value="AMP-dep_synth/lig_dom"/>
</dbReference>
<protein>
    <recommendedName>
        <fullName evidence="4">Carrier domain-containing protein</fullName>
    </recommendedName>
</protein>
<dbReference type="Pfam" id="PF00550">
    <property type="entry name" value="PP-binding"/>
    <property type="match status" value="1"/>
</dbReference>
<evidence type="ECO:0000259" key="4">
    <source>
        <dbReference type="PROSITE" id="PS50075"/>
    </source>
</evidence>
<sequence length="1023" mass="113463">MSTFSNISSLGLEACYRHHVYASPNATAVVDGDQSMTYQELDTRINHLASILAREDIKKEEPIGILVPMGIAHVVAQAAVLRLGGSCVPMDLSFPDRRINDLLRALKTRIVLTVQSEKARFAEFQTMLVDSRYANVHQNGYHDDKVAAVDTGRDHRTHILHTSGTTGLPKPVEIMSKGITRMAFNTQCVEFKSTDRVAQISAPSFDAALFEIWTTLARGAAIVLLPKNVVIDPVALHDSMRKYRITSILVTTALLNHVVSAIPNAFEDLDYVLTGGEAANPSVMQVILENGPPKKLVHAYGPTECTIITTYHLPTLEEVRRGQTPIGRPLDNTTVYILDDNLQPVKPGIVGELYIGGDAVARGYLGRPEENAKSFVEVSHLSKDGSHIRIYRSGDLARMLDTGAVEFVARADNMVKIRGFRIEPAEIEGALLKSDMVQGAVVLPVRRPGKETYIVAFVIPKKHGEFSLEQLDEYLRRRLPAYMMPRLEAVTSLPLTVHGKIDRVAVMDKHMKETKRAEQQVLISSSSDAKDAGDSITWLRTLWTSVLGISNIDKDSNFFYLGGSSLQAAALLVHVRRRFGLTLTMQQIYDCPTLLGLASLIDAGHARSKVDHSRLGIFIADSQLATDIPVLSKEAPDWRSPSEGRVFLTGATGFLGTYLLRELIDHPDVKSVKCLVRASDAHSARTRLLGALDKYGLGWGHNLDKVTAIAGDLGKDLFGLSETEFYELALWSSVIFHVGAHVNYVQPYEKHRNTNVYGTLNCIKLATTGRTKALHYTSTAAVTGPVSHFTGANNILEDVDLGEFQGWLPYDIGYTQSKWVSEQLIHSMIAKGLPAIVFRPGFIMGDSLRGKGNCDDFMCRVFIGSIKLGYRPILPNQSKIMIPVDFITTALLHITSNPNNFGRTFHLVPQTPEEDTDIETSWDMLKDLGYDLKPVEYKDWLEILSKDKDLLTNPLLPMLPVLQEPVRKHLTRWELYEDMATYDVTNTRQALADCGKLKSGIGLDDLRRHAEDWVARGLVLSRD</sequence>
<dbReference type="InterPro" id="IPR013120">
    <property type="entry name" value="FAR_NAD-bd"/>
</dbReference>
<dbReference type="InterPro" id="IPR020845">
    <property type="entry name" value="AMP-binding_CS"/>
</dbReference>
<dbReference type="PROSITE" id="PS50075">
    <property type="entry name" value="CARRIER"/>
    <property type="match status" value="1"/>
</dbReference>
<dbReference type="SUPFAM" id="SSF51735">
    <property type="entry name" value="NAD(P)-binding Rossmann-fold domains"/>
    <property type="match status" value="1"/>
</dbReference>
<dbReference type="PANTHER" id="PTHR44845">
    <property type="entry name" value="CARRIER DOMAIN-CONTAINING PROTEIN"/>
    <property type="match status" value="1"/>
</dbReference>
<dbReference type="InterPro" id="IPR010080">
    <property type="entry name" value="Thioester_reductase-like_dom"/>
</dbReference>
<evidence type="ECO:0000256" key="2">
    <source>
        <dbReference type="ARBA" id="ARBA00022553"/>
    </source>
</evidence>
<dbReference type="InterPro" id="IPR009081">
    <property type="entry name" value="PP-bd_ACP"/>
</dbReference>
<dbReference type="InterPro" id="IPR045851">
    <property type="entry name" value="AMP-bd_C_sf"/>
</dbReference>
<dbReference type="CDD" id="cd05930">
    <property type="entry name" value="A_NRPS"/>
    <property type="match status" value="1"/>
</dbReference>
<dbReference type="InterPro" id="IPR010071">
    <property type="entry name" value="AA_adenyl_dom"/>
</dbReference>
<dbReference type="EMBL" id="ML738720">
    <property type="protein sequence ID" value="KAE8157551.1"/>
    <property type="molecule type" value="Genomic_DNA"/>
</dbReference>
<dbReference type="SMART" id="SM00823">
    <property type="entry name" value="PKS_PP"/>
    <property type="match status" value="1"/>
</dbReference>
<dbReference type="Pfam" id="PF13193">
    <property type="entry name" value="AMP-binding_C"/>
    <property type="match status" value="1"/>
</dbReference>
<feature type="domain" description="Carrier" evidence="4">
    <location>
        <begin position="530"/>
        <end position="605"/>
    </location>
</feature>
<proteinExistence type="inferred from homology"/>
<dbReference type="InterPro" id="IPR036291">
    <property type="entry name" value="NAD(P)-bd_dom_sf"/>
</dbReference>
<organism evidence="5 6">
    <name type="scientific">Aspergillus tamarii</name>
    <dbReference type="NCBI Taxonomy" id="41984"/>
    <lineage>
        <taxon>Eukaryota</taxon>
        <taxon>Fungi</taxon>
        <taxon>Dikarya</taxon>
        <taxon>Ascomycota</taxon>
        <taxon>Pezizomycotina</taxon>
        <taxon>Eurotiomycetes</taxon>
        <taxon>Eurotiomycetidae</taxon>
        <taxon>Eurotiales</taxon>
        <taxon>Aspergillaceae</taxon>
        <taxon>Aspergillus</taxon>
        <taxon>Aspergillus subgen. Circumdati</taxon>
    </lineage>
</organism>